<dbReference type="InterPro" id="IPR036028">
    <property type="entry name" value="SH3-like_dom_sf"/>
</dbReference>
<dbReference type="GO" id="GO:0007010">
    <property type="term" value="P:cytoskeleton organization"/>
    <property type="evidence" value="ECO:0007669"/>
    <property type="project" value="TreeGrafter"/>
</dbReference>
<evidence type="ECO:0000256" key="4">
    <source>
        <dbReference type="SAM" id="MobiDB-lite"/>
    </source>
</evidence>
<keyword evidence="7" id="KW-1185">Reference proteome</keyword>
<dbReference type="FunFam" id="2.30.30.40:FF:000014">
    <property type="entry name" value="Kinase C and casein kinase substrate in neurons protein"/>
    <property type="match status" value="1"/>
</dbReference>
<dbReference type="PANTHER" id="PTHR23065">
    <property type="entry name" value="PROLINE-SERINE-THREONINE PHOSPHATASE INTERACTING PROTEIN 1"/>
    <property type="match status" value="1"/>
</dbReference>
<protein>
    <submittedName>
        <fullName evidence="6">SH3 domain protein</fullName>
    </submittedName>
</protein>
<dbReference type="SMART" id="SM00326">
    <property type="entry name" value="SH3"/>
    <property type="match status" value="1"/>
</dbReference>
<dbReference type="GO" id="GO:0005768">
    <property type="term" value="C:endosome"/>
    <property type="evidence" value="ECO:0007669"/>
    <property type="project" value="TreeGrafter"/>
</dbReference>
<organism evidence="6 7">
    <name type="scientific">Opisthorchis viverrini</name>
    <name type="common">Southeast Asian liver fluke</name>
    <dbReference type="NCBI Taxonomy" id="6198"/>
    <lineage>
        <taxon>Eukaryota</taxon>
        <taxon>Metazoa</taxon>
        <taxon>Spiralia</taxon>
        <taxon>Lophotrochozoa</taxon>
        <taxon>Platyhelminthes</taxon>
        <taxon>Trematoda</taxon>
        <taxon>Digenea</taxon>
        <taxon>Opisthorchiida</taxon>
        <taxon>Opisthorchiata</taxon>
        <taxon>Opisthorchiidae</taxon>
        <taxon>Opisthorchis</taxon>
    </lineage>
</organism>
<dbReference type="PRINTS" id="PR00452">
    <property type="entry name" value="SH3DOMAIN"/>
</dbReference>
<accession>A0A1S8WPP7</accession>
<dbReference type="SUPFAM" id="SSF50044">
    <property type="entry name" value="SH3-domain"/>
    <property type="match status" value="1"/>
</dbReference>
<name>A0A1S8WPP7_OPIVI</name>
<dbReference type="PANTHER" id="PTHR23065:SF11">
    <property type="entry name" value="SYNDAPIN, ISOFORM C"/>
    <property type="match status" value="1"/>
</dbReference>
<evidence type="ECO:0000259" key="5">
    <source>
        <dbReference type="PROSITE" id="PS50002"/>
    </source>
</evidence>
<gene>
    <name evidence="6" type="ORF">X801_07687</name>
</gene>
<evidence type="ECO:0000313" key="6">
    <source>
        <dbReference type="EMBL" id="OON16500.1"/>
    </source>
</evidence>
<proteinExistence type="predicted"/>
<dbReference type="Gene3D" id="2.30.30.40">
    <property type="entry name" value="SH3 Domains"/>
    <property type="match status" value="1"/>
</dbReference>
<dbReference type="GO" id="GO:0005543">
    <property type="term" value="F:phospholipid binding"/>
    <property type="evidence" value="ECO:0007669"/>
    <property type="project" value="TreeGrafter"/>
</dbReference>
<evidence type="ECO:0000313" key="7">
    <source>
        <dbReference type="Proteomes" id="UP000243686"/>
    </source>
</evidence>
<dbReference type="Pfam" id="PF14604">
    <property type="entry name" value="SH3_9"/>
    <property type="match status" value="1"/>
</dbReference>
<dbReference type="GO" id="GO:0030100">
    <property type="term" value="P:regulation of endocytosis"/>
    <property type="evidence" value="ECO:0007669"/>
    <property type="project" value="TreeGrafter"/>
</dbReference>
<evidence type="ECO:0000256" key="1">
    <source>
        <dbReference type="ARBA" id="ARBA00022443"/>
    </source>
</evidence>
<dbReference type="EMBL" id="KV897275">
    <property type="protein sequence ID" value="OON16500.1"/>
    <property type="molecule type" value="Genomic_DNA"/>
</dbReference>
<feature type="compositionally biased region" description="Acidic residues" evidence="4">
    <location>
        <begin position="24"/>
        <end position="33"/>
    </location>
</feature>
<reference evidence="6 7" key="1">
    <citation type="submission" date="2015-03" db="EMBL/GenBank/DDBJ databases">
        <title>Draft genome of the nematode, Opisthorchis viverrini.</title>
        <authorList>
            <person name="Mitreva M."/>
        </authorList>
    </citation>
    <scope>NUCLEOTIDE SEQUENCE [LARGE SCALE GENOMIC DNA]</scope>
    <source>
        <strain evidence="6">Khon Kaen</strain>
    </source>
</reference>
<feature type="domain" description="SH3" evidence="5">
    <location>
        <begin position="46"/>
        <end position="104"/>
    </location>
</feature>
<dbReference type="GO" id="GO:0005886">
    <property type="term" value="C:plasma membrane"/>
    <property type="evidence" value="ECO:0007669"/>
    <property type="project" value="TreeGrafter"/>
</dbReference>
<dbReference type="InterPro" id="IPR001452">
    <property type="entry name" value="SH3_domain"/>
</dbReference>
<evidence type="ECO:0000256" key="3">
    <source>
        <dbReference type="PROSITE-ProRule" id="PRU00192"/>
    </source>
</evidence>
<dbReference type="AlphaFoldDB" id="A0A1S8WPP7"/>
<dbReference type="PROSITE" id="PS50002">
    <property type="entry name" value="SH3"/>
    <property type="match status" value="1"/>
</dbReference>
<dbReference type="GO" id="GO:0097320">
    <property type="term" value="P:plasma membrane tubulation"/>
    <property type="evidence" value="ECO:0007669"/>
    <property type="project" value="TreeGrafter"/>
</dbReference>
<sequence>MSPSAEVKTFDQADMENASRSGDETQDAEDLTDADYYASATYDDGRPGIRVRALYNYTGQEDDELTIAVGDVFEKLEDADDQGWCKGRKDGRCGLYPANYAEPI</sequence>
<keyword evidence="1 3" id="KW-0728">SH3 domain</keyword>
<dbReference type="Proteomes" id="UP000243686">
    <property type="component" value="Unassembled WGS sequence"/>
</dbReference>
<keyword evidence="2" id="KW-0175">Coiled coil</keyword>
<evidence type="ECO:0000256" key="2">
    <source>
        <dbReference type="ARBA" id="ARBA00023054"/>
    </source>
</evidence>
<feature type="region of interest" description="Disordered" evidence="4">
    <location>
        <begin position="1"/>
        <end position="33"/>
    </location>
</feature>